<reference evidence="2 3" key="1">
    <citation type="submission" date="2023-05" db="EMBL/GenBank/DDBJ databases">
        <title>Rombocin, a short stable natural nisin variant, displays selective antimicrobial activity against Listeria monocytogenes and employs dual mode of action to kill target bacterial strains.</title>
        <authorList>
            <person name="Wambui J."/>
            <person name="Stephan R."/>
            <person name="Kuipers O.P."/>
        </authorList>
    </citation>
    <scope>NUCLEOTIDE SEQUENCE [LARGE SCALE GENOMIC DNA]</scope>
    <source>
        <strain evidence="2 3">RC002</strain>
    </source>
</reference>
<dbReference type="RefSeq" id="WP_284132586.1">
    <property type="nucleotide sequence ID" value="NZ_JASKYM010000003.1"/>
</dbReference>
<organism evidence="2 3">
    <name type="scientific">Romboutsia sedimentorum</name>
    <dbReference type="NCBI Taxonomy" id="1368474"/>
    <lineage>
        <taxon>Bacteria</taxon>
        <taxon>Bacillati</taxon>
        <taxon>Bacillota</taxon>
        <taxon>Clostridia</taxon>
        <taxon>Peptostreptococcales</taxon>
        <taxon>Peptostreptococcaceae</taxon>
        <taxon>Romboutsia</taxon>
    </lineage>
</organism>
<keyword evidence="3" id="KW-1185">Reference proteome</keyword>
<feature type="transmembrane region" description="Helical" evidence="1">
    <location>
        <begin position="7"/>
        <end position="24"/>
    </location>
</feature>
<sequence>MTSNKLKMVLSGAGIILLLYSYMLGGESSFIIIMWLIVMAIYSFITALVAEINDKKQRK</sequence>
<proteinExistence type="predicted"/>
<protein>
    <submittedName>
        <fullName evidence="2">Uncharacterized protein</fullName>
    </submittedName>
</protein>
<dbReference type="Proteomes" id="UP001301012">
    <property type="component" value="Unassembled WGS sequence"/>
</dbReference>
<feature type="transmembrane region" description="Helical" evidence="1">
    <location>
        <begin position="30"/>
        <end position="50"/>
    </location>
</feature>
<evidence type="ECO:0000313" key="3">
    <source>
        <dbReference type="Proteomes" id="UP001301012"/>
    </source>
</evidence>
<dbReference type="EMBL" id="JASKYM010000003">
    <property type="protein sequence ID" value="MDK2563644.1"/>
    <property type="molecule type" value="Genomic_DNA"/>
</dbReference>
<accession>A0ABT7E9P1</accession>
<comment type="caution">
    <text evidence="2">The sequence shown here is derived from an EMBL/GenBank/DDBJ whole genome shotgun (WGS) entry which is preliminary data.</text>
</comment>
<keyword evidence="1" id="KW-1133">Transmembrane helix</keyword>
<evidence type="ECO:0000313" key="2">
    <source>
        <dbReference type="EMBL" id="MDK2563644.1"/>
    </source>
</evidence>
<name>A0ABT7E9P1_9FIRM</name>
<keyword evidence="1" id="KW-0812">Transmembrane</keyword>
<evidence type="ECO:0000256" key="1">
    <source>
        <dbReference type="SAM" id="Phobius"/>
    </source>
</evidence>
<gene>
    <name evidence="2" type="ORF">QOZ84_08780</name>
</gene>
<keyword evidence="1" id="KW-0472">Membrane</keyword>